<dbReference type="WBParaSite" id="PS1159_v2.g4850.t2">
    <property type="protein sequence ID" value="PS1159_v2.g4850.t2"/>
    <property type="gene ID" value="PS1159_v2.g4850"/>
</dbReference>
<reference evidence="2" key="1">
    <citation type="submission" date="2022-11" db="UniProtKB">
        <authorList>
            <consortium name="WormBaseParasite"/>
        </authorList>
    </citation>
    <scope>IDENTIFICATION</scope>
</reference>
<proteinExistence type="predicted"/>
<name>A0AC35GGW5_9BILA</name>
<dbReference type="Proteomes" id="UP000887580">
    <property type="component" value="Unplaced"/>
</dbReference>
<accession>A0AC35GGW5</accession>
<evidence type="ECO:0000313" key="2">
    <source>
        <dbReference type="WBParaSite" id="PS1159_v2.g4850.t2"/>
    </source>
</evidence>
<evidence type="ECO:0000313" key="1">
    <source>
        <dbReference type="Proteomes" id="UP000887580"/>
    </source>
</evidence>
<sequence length="261" mass="28895">MLERDPHVKHLIQNANLEQPLSQNCLNLLEEVEITRNYAELQTHKVFYFHAPPPNGNGIKANIVFVHDQTNSASVWVENGTLKTFAAFGYNCIALDLPGMGRTGALDLPGMGRTGGAAVEESDRPRFLCEFIETIGIRELIIIGTSQAGQYIIPLLYNRPDNFYIICVIAVALSDTNKLSHDAANDISTPCLVIRGELDTSLGLNAANNLRHLANARLITVPQGKHLCHRSDPNYFHLVVLNFLDIVLKNVIRKSAFVTNI</sequence>
<organism evidence="1 2">
    <name type="scientific">Panagrolaimus sp. PS1159</name>
    <dbReference type="NCBI Taxonomy" id="55785"/>
    <lineage>
        <taxon>Eukaryota</taxon>
        <taxon>Metazoa</taxon>
        <taxon>Ecdysozoa</taxon>
        <taxon>Nematoda</taxon>
        <taxon>Chromadorea</taxon>
        <taxon>Rhabditida</taxon>
        <taxon>Tylenchina</taxon>
        <taxon>Panagrolaimomorpha</taxon>
        <taxon>Panagrolaimoidea</taxon>
        <taxon>Panagrolaimidae</taxon>
        <taxon>Panagrolaimus</taxon>
    </lineage>
</organism>
<protein>
    <submittedName>
        <fullName evidence="2">AB hydrolase-1 domain-containing protein</fullName>
    </submittedName>
</protein>